<dbReference type="InterPro" id="IPR001128">
    <property type="entry name" value="Cyt_P450"/>
</dbReference>
<comment type="subcellular location">
    <subcellularLocation>
        <location evidence="2">Membrane</location>
        <topology evidence="2">Single-pass membrane protein</topology>
    </subcellularLocation>
</comment>
<proteinExistence type="evidence at transcript level"/>
<dbReference type="InterPro" id="IPR002401">
    <property type="entry name" value="Cyt_P450_E_grp-I"/>
</dbReference>
<dbReference type="SUPFAM" id="SSF48264">
    <property type="entry name" value="Cytochrome P450"/>
    <property type="match status" value="1"/>
</dbReference>
<dbReference type="InterPro" id="IPR036396">
    <property type="entry name" value="Cyt_P450_sf"/>
</dbReference>
<evidence type="ECO:0000256" key="3">
    <source>
        <dbReference type="ARBA" id="ARBA00004972"/>
    </source>
</evidence>
<keyword evidence="9 15" id="KW-0560">Oxidoreductase</keyword>
<evidence type="ECO:0000256" key="8">
    <source>
        <dbReference type="ARBA" id="ARBA00022989"/>
    </source>
</evidence>
<protein>
    <submittedName>
        <fullName evidence="16">Putative ent-Kaurenoic acid hydroxylase-like cytochrome P450</fullName>
    </submittedName>
</protein>
<dbReference type="Gene3D" id="1.10.630.10">
    <property type="entry name" value="Cytochrome P450"/>
    <property type="match status" value="1"/>
</dbReference>
<dbReference type="PROSITE" id="PS00086">
    <property type="entry name" value="CYTOCHROME_P450"/>
    <property type="match status" value="1"/>
</dbReference>
<dbReference type="PRINTS" id="PR00385">
    <property type="entry name" value="P450"/>
</dbReference>
<dbReference type="AlphaFoldDB" id="Q6J4H0"/>
<evidence type="ECO:0000256" key="15">
    <source>
        <dbReference type="RuleBase" id="RU000461"/>
    </source>
</evidence>
<keyword evidence="6" id="KW-0812">Transmembrane</keyword>
<comment type="cofactor">
    <cofactor evidence="1 14">
        <name>heme</name>
        <dbReference type="ChEBI" id="CHEBI:30413"/>
    </cofactor>
</comment>
<dbReference type="GO" id="GO:0005783">
    <property type="term" value="C:endoplasmic reticulum"/>
    <property type="evidence" value="ECO:0007669"/>
    <property type="project" value="TreeGrafter"/>
</dbReference>
<dbReference type="EMBL" id="AY601886">
    <property type="protein sequence ID" value="AAT28221.1"/>
    <property type="molecule type" value="mRNA"/>
</dbReference>
<keyword evidence="10 14" id="KW-0408">Iron</keyword>
<evidence type="ECO:0000256" key="1">
    <source>
        <dbReference type="ARBA" id="ARBA00001971"/>
    </source>
</evidence>
<keyword evidence="5 14" id="KW-0349">Heme</keyword>
<dbReference type="PANTHER" id="PTHR24286:SF356">
    <property type="entry name" value="ENT-KAURENOIC ACID OXIDASE 2"/>
    <property type="match status" value="1"/>
</dbReference>
<evidence type="ECO:0000256" key="9">
    <source>
        <dbReference type="ARBA" id="ARBA00023002"/>
    </source>
</evidence>
<dbReference type="GO" id="GO:0005506">
    <property type="term" value="F:iron ion binding"/>
    <property type="evidence" value="ECO:0007669"/>
    <property type="project" value="InterPro"/>
</dbReference>
<comment type="similarity">
    <text evidence="4 15">Belongs to the cytochrome P450 family.</text>
</comment>
<comment type="pathway">
    <text evidence="13">Plant hormone biosynthesis; gibberellin biosynthesis.</text>
</comment>
<evidence type="ECO:0000256" key="12">
    <source>
        <dbReference type="ARBA" id="ARBA00023136"/>
    </source>
</evidence>
<dbReference type="FunFam" id="1.10.630.10:FF:000052">
    <property type="entry name" value="Ent-kaurenoic acid oxidase"/>
    <property type="match status" value="1"/>
</dbReference>
<keyword evidence="7 14" id="KW-0479">Metal-binding</keyword>
<dbReference type="GO" id="GO:0016020">
    <property type="term" value="C:membrane"/>
    <property type="evidence" value="ECO:0007669"/>
    <property type="project" value="UniProtKB-SubCell"/>
</dbReference>
<evidence type="ECO:0000256" key="7">
    <source>
        <dbReference type="ARBA" id="ARBA00022723"/>
    </source>
</evidence>
<dbReference type="GO" id="GO:0010268">
    <property type="term" value="P:brassinosteroid homeostasis"/>
    <property type="evidence" value="ECO:0007669"/>
    <property type="project" value="TreeGrafter"/>
</dbReference>
<sequence>MASIFVPVCVSVAVITITCLKKFNGWRYECGLSSKKPLPPGDMGWPLLGNMLSFLIAFKFNRPNSFVSAFVSRFGRTGLYKPFMFGSPTILATTPETCKQVLMDDAHFVPGWPVSTVQLMGRKSFVALSHEDHDRLRKLTAPSINGHEALSNYLGWIEQRVVSAYEDWANQDRIVLLNELKKVTFDIISYIFLSYESKTGTKLASLEREYTSLNMGIRAMAINLPGTAYHKALKARKNLVAILQSVTEERRSSPDPQAKSNKDVLNALLHVKDENGSLLTDEEIIDLLVMYLNAGHESSAHITMWAIIFLVSHPRLYAEAKAEQEKIVNKRPDGQTHLIMYEIREMNYLRKIIDESLRMVNISLMVFREAMDDVEINGYTIPKGWKTQVWLRSVHMDPQVYPNPTKFDPDRWDKLIPKSGMFIPFGAGSRLCPGSDLAKMEICVFIHHLLFHYKIERLNPDCPVRYLPHPRPTDYCKGRVRKLST</sequence>
<dbReference type="GO" id="GO:0016132">
    <property type="term" value="P:brassinosteroid biosynthetic process"/>
    <property type="evidence" value="ECO:0007669"/>
    <property type="project" value="TreeGrafter"/>
</dbReference>
<name>Q6J4H0_GINBI</name>
<evidence type="ECO:0000256" key="10">
    <source>
        <dbReference type="ARBA" id="ARBA00023004"/>
    </source>
</evidence>
<dbReference type="GO" id="GO:0020037">
    <property type="term" value="F:heme binding"/>
    <property type="evidence" value="ECO:0007669"/>
    <property type="project" value="InterPro"/>
</dbReference>
<accession>Q6J4H0</accession>
<evidence type="ECO:0000256" key="5">
    <source>
        <dbReference type="ARBA" id="ARBA00022617"/>
    </source>
</evidence>
<dbReference type="PRINTS" id="PR00463">
    <property type="entry name" value="EP450I"/>
</dbReference>
<dbReference type="GO" id="GO:0016125">
    <property type="term" value="P:sterol metabolic process"/>
    <property type="evidence" value="ECO:0007669"/>
    <property type="project" value="TreeGrafter"/>
</dbReference>
<dbReference type="GO" id="GO:0051777">
    <property type="term" value="F:ent-kaurenoic acid monooxygenase activity"/>
    <property type="evidence" value="ECO:0007669"/>
    <property type="project" value="TreeGrafter"/>
</dbReference>
<dbReference type="PANTHER" id="PTHR24286">
    <property type="entry name" value="CYTOCHROME P450 26"/>
    <property type="match status" value="1"/>
</dbReference>
<keyword evidence="11 15" id="KW-0503">Monooxygenase</keyword>
<evidence type="ECO:0000313" key="16">
    <source>
        <dbReference type="EMBL" id="AAT28221.1"/>
    </source>
</evidence>
<dbReference type="GO" id="GO:0009686">
    <property type="term" value="P:gibberellin biosynthetic process"/>
    <property type="evidence" value="ECO:0007669"/>
    <property type="project" value="UniProtKB-ARBA"/>
</dbReference>
<evidence type="ECO:0000256" key="11">
    <source>
        <dbReference type="ARBA" id="ARBA00023033"/>
    </source>
</evidence>
<organism evidence="16">
    <name type="scientific">Ginkgo biloba</name>
    <name type="common">Ginkgo</name>
    <name type="synonym">Maidenhair tree</name>
    <dbReference type="NCBI Taxonomy" id="3311"/>
    <lineage>
        <taxon>Eukaryota</taxon>
        <taxon>Viridiplantae</taxon>
        <taxon>Streptophyta</taxon>
        <taxon>Embryophyta</taxon>
        <taxon>Tracheophyta</taxon>
        <taxon>Spermatophyta</taxon>
        <taxon>Ginkgoidae</taxon>
        <taxon>Ginkgoales</taxon>
        <taxon>Ginkgoaceae</taxon>
        <taxon>Ginkgo</taxon>
    </lineage>
</organism>
<keyword evidence="8" id="KW-1133">Transmembrane helix</keyword>
<evidence type="ECO:0000256" key="13">
    <source>
        <dbReference type="ARBA" id="ARBA00037909"/>
    </source>
</evidence>
<keyword evidence="12" id="KW-0472">Membrane</keyword>
<dbReference type="Pfam" id="PF00067">
    <property type="entry name" value="p450"/>
    <property type="match status" value="1"/>
</dbReference>
<evidence type="ECO:0000256" key="6">
    <source>
        <dbReference type="ARBA" id="ARBA00022692"/>
    </source>
</evidence>
<evidence type="ECO:0000256" key="4">
    <source>
        <dbReference type="ARBA" id="ARBA00010617"/>
    </source>
</evidence>
<feature type="binding site" description="axial binding residue" evidence="14">
    <location>
        <position position="432"/>
    </location>
    <ligand>
        <name>heme</name>
        <dbReference type="ChEBI" id="CHEBI:30413"/>
    </ligand>
    <ligandPart>
        <name>Fe</name>
        <dbReference type="ChEBI" id="CHEBI:18248"/>
    </ligandPart>
</feature>
<reference evidence="16" key="1">
    <citation type="submission" date="2004-04" db="EMBL/GenBank/DDBJ databases">
        <authorList>
            <person name="Lee K.-I."/>
            <person name="Kim S.-U."/>
        </authorList>
    </citation>
    <scope>NUCLEOTIDE SEQUENCE</scope>
</reference>
<evidence type="ECO:0000256" key="2">
    <source>
        <dbReference type="ARBA" id="ARBA00004167"/>
    </source>
</evidence>
<dbReference type="InterPro" id="IPR017972">
    <property type="entry name" value="Cyt_P450_CS"/>
</dbReference>
<comment type="pathway">
    <text evidence="3">Hormone biosynthesis.</text>
</comment>
<evidence type="ECO:0000256" key="14">
    <source>
        <dbReference type="PIRSR" id="PIRSR602401-1"/>
    </source>
</evidence>